<dbReference type="Proteomes" id="UP000481033">
    <property type="component" value="Unassembled WGS sequence"/>
</dbReference>
<proteinExistence type="predicted"/>
<comment type="caution">
    <text evidence="2">The sequence shown here is derived from an EMBL/GenBank/DDBJ whole genome shotgun (WGS) entry which is preliminary data.</text>
</comment>
<dbReference type="EMBL" id="QXHD01000004">
    <property type="protein sequence ID" value="NEZ59759.1"/>
    <property type="molecule type" value="Genomic_DNA"/>
</dbReference>
<sequence>MKTVSKTKAISESVPSKSASTRETQPASDDKKIYLAELKSYPYQPDIQVEILHLQAEADALLLQLKAMGCQ</sequence>
<dbReference type="RefSeq" id="WP_163662428.1">
    <property type="nucleotide sequence ID" value="NZ_QXHD01000004.1"/>
</dbReference>
<evidence type="ECO:0000256" key="1">
    <source>
        <dbReference type="SAM" id="MobiDB-lite"/>
    </source>
</evidence>
<reference evidence="2 3" key="1">
    <citation type="journal article" date="2020" name="Microb. Ecol.">
        <title>Ecogenomics of the Marine Benthic Filamentous Cyanobacterium Adonisia.</title>
        <authorList>
            <person name="Walter J.M."/>
            <person name="Coutinho F.H."/>
            <person name="Leomil L."/>
            <person name="Hargreaves P.I."/>
            <person name="Campeao M.E."/>
            <person name="Vieira V.V."/>
            <person name="Silva B.S."/>
            <person name="Fistarol G.O."/>
            <person name="Salomon P.S."/>
            <person name="Sawabe T."/>
            <person name="Mino S."/>
            <person name="Hosokawa M."/>
            <person name="Miyashita H."/>
            <person name="Maruyama F."/>
            <person name="van Verk M.C."/>
            <person name="Dutilh B.E."/>
            <person name="Thompson C.C."/>
            <person name="Thompson F.L."/>
        </authorList>
    </citation>
    <scope>NUCLEOTIDE SEQUENCE [LARGE SCALE GENOMIC DNA]</scope>
    <source>
        <strain evidence="2 3">CCMR0081</strain>
    </source>
</reference>
<accession>A0A6M0RUA9</accession>
<dbReference type="AlphaFoldDB" id="A0A6M0RUA9"/>
<protein>
    <submittedName>
        <fullName evidence="2">Uncharacterized protein</fullName>
    </submittedName>
</protein>
<name>A0A6M0RUA9_9CYAN</name>
<evidence type="ECO:0000313" key="3">
    <source>
        <dbReference type="Proteomes" id="UP000481033"/>
    </source>
</evidence>
<evidence type="ECO:0000313" key="2">
    <source>
        <dbReference type="EMBL" id="NEZ59759.1"/>
    </source>
</evidence>
<gene>
    <name evidence="2" type="ORF">DXZ20_29785</name>
</gene>
<organism evidence="2 3">
    <name type="scientific">Adonisia turfae CCMR0081</name>
    <dbReference type="NCBI Taxonomy" id="2292702"/>
    <lineage>
        <taxon>Bacteria</taxon>
        <taxon>Bacillati</taxon>
        <taxon>Cyanobacteriota</taxon>
        <taxon>Adonisia</taxon>
        <taxon>Adonisia turfae</taxon>
    </lineage>
</organism>
<feature type="compositionally biased region" description="Polar residues" evidence="1">
    <location>
        <begin position="1"/>
        <end position="27"/>
    </location>
</feature>
<keyword evidence="3" id="KW-1185">Reference proteome</keyword>
<feature type="region of interest" description="Disordered" evidence="1">
    <location>
        <begin position="1"/>
        <end position="29"/>
    </location>
</feature>